<dbReference type="EMBL" id="QPFP01000199">
    <property type="protein sequence ID" value="TEB19284.1"/>
    <property type="molecule type" value="Genomic_DNA"/>
</dbReference>
<sequence length="82" mass="9020">MYLSFVVTNGGRISGGASKGRYDTRRLRRPSDNRALSPGAFLSLNLRLLRFTVAPTCTSLVSLSLVSPWSSAFGHYSLRCRP</sequence>
<protein>
    <submittedName>
        <fullName evidence="1">Uncharacterized protein</fullName>
    </submittedName>
</protein>
<evidence type="ECO:0000313" key="1">
    <source>
        <dbReference type="EMBL" id="TEB19284.1"/>
    </source>
</evidence>
<proteinExistence type="predicted"/>
<organism evidence="1 2">
    <name type="scientific">Coprinellus micaceus</name>
    <name type="common">Glistening ink-cap mushroom</name>
    <name type="synonym">Coprinus micaceus</name>
    <dbReference type="NCBI Taxonomy" id="71717"/>
    <lineage>
        <taxon>Eukaryota</taxon>
        <taxon>Fungi</taxon>
        <taxon>Dikarya</taxon>
        <taxon>Basidiomycota</taxon>
        <taxon>Agaricomycotina</taxon>
        <taxon>Agaricomycetes</taxon>
        <taxon>Agaricomycetidae</taxon>
        <taxon>Agaricales</taxon>
        <taxon>Agaricineae</taxon>
        <taxon>Psathyrellaceae</taxon>
        <taxon>Coprinellus</taxon>
    </lineage>
</organism>
<dbReference type="Proteomes" id="UP000298030">
    <property type="component" value="Unassembled WGS sequence"/>
</dbReference>
<evidence type="ECO:0000313" key="2">
    <source>
        <dbReference type="Proteomes" id="UP000298030"/>
    </source>
</evidence>
<name>A0A4Y7SE87_COPMI</name>
<reference evidence="1 2" key="1">
    <citation type="journal article" date="2019" name="Nat. Ecol. Evol.">
        <title>Megaphylogeny resolves global patterns of mushroom evolution.</title>
        <authorList>
            <person name="Varga T."/>
            <person name="Krizsan K."/>
            <person name="Foldi C."/>
            <person name="Dima B."/>
            <person name="Sanchez-Garcia M."/>
            <person name="Sanchez-Ramirez S."/>
            <person name="Szollosi G.J."/>
            <person name="Szarkandi J.G."/>
            <person name="Papp V."/>
            <person name="Albert L."/>
            <person name="Andreopoulos W."/>
            <person name="Angelini C."/>
            <person name="Antonin V."/>
            <person name="Barry K.W."/>
            <person name="Bougher N.L."/>
            <person name="Buchanan P."/>
            <person name="Buyck B."/>
            <person name="Bense V."/>
            <person name="Catcheside P."/>
            <person name="Chovatia M."/>
            <person name="Cooper J."/>
            <person name="Damon W."/>
            <person name="Desjardin D."/>
            <person name="Finy P."/>
            <person name="Geml J."/>
            <person name="Haridas S."/>
            <person name="Hughes K."/>
            <person name="Justo A."/>
            <person name="Karasinski D."/>
            <person name="Kautmanova I."/>
            <person name="Kiss B."/>
            <person name="Kocsube S."/>
            <person name="Kotiranta H."/>
            <person name="LaButti K.M."/>
            <person name="Lechner B.E."/>
            <person name="Liimatainen K."/>
            <person name="Lipzen A."/>
            <person name="Lukacs Z."/>
            <person name="Mihaltcheva S."/>
            <person name="Morgado L.N."/>
            <person name="Niskanen T."/>
            <person name="Noordeloos M.E."/>
            <person name="Ohm R.A."/>
            <person name="Ortiz-Santana B."/>
            <person name="Ovrebo C."/>
            <person name="Racz N."/>
            <person name="Riley R."/>
            <person name="Savchenko A."/>
            <person name="Shiryaev A."/>
            <person name="Soop K."/>
            <person name="Spirin V."/>
            <person name="Szebenyi C."/>
            <person name="Tomsovsky M."/>
            <person name="Tulloss R.E."/>
            <person name="Uehling J."/>
            <person name="Grigoriev I.V."/>
            <person name="Vagvolgyi C."/>
            <person name="Papp T."/>
            <person name="Martin F.M."/>
            <person name="Miettinen O."/>
            <person name="Hibbett D.S."/>
            <person name="Nagy L.G."/>
        </authorList>
    </citation>
    <scope>NUCLEOTIDE SEQUENCE [LARGE SCALE GENOMIC DNA]</scope>
    <source>
        <strain evidence="1 2">FP101781</strain>
    </source>
</reference>
<gene>
    <name evidence="1" type="ORF">FA13DRAFT_382153</name>
</gene>
<accession>A0A4Y7SE87</accession>
<dbReference type="AlphaFoldDB" id="A0A4Y7SE87"/>
<comment type="caution">
    <text evidence="1">The sequence shown here is derived from an EMBL/GenBank/DDBJ whole genome shotgun (WGS) entry which is preliminary data.</text>
</comment>
<keyword evidence="2" id="KW-1185">Reference proteome</keyword>